<dbReference type="PANTHER" id="PTHR45255:SF1">
    <property type="entry name" value="DNAJ HOMOLOG SUBFAMILY C MEMBER 24"/>
    <property type="match status" value="1"/>
</dbReference>
<accession>A0AAU9KMY9</accession>
<dbReference type="Gene3D" id="1.10.287.110">
    <property type="entry name" value="DnaJ domain"/>
    <property type="match status" value="1"/>
</dbReference>
<dbReference type="GO" id="GO:0008198">
    <property type="term" value="F:ferrous iron binding"/>
    <property type="evidence" value="ECO:0007669"/>
    <property type="project" value="TreeGrafter"/>
</dbReference>
<evidence type="ECO:0000256" key="3">
    <source>
        <dbReference type="ARBA" id="ARBA00022833"/>
    </source>
</evidence>
<dbReference type="InterPro" id="IPR036671">
    <property type="entry name" value="DPH_MB_sf"/>
</dbReference>
<dbReference type="PROSITE" id="PS51074">
    <property type="entry name" value="DPH_MB"/>
    <property type="match status" value="1"/>
</dbReference>
<evidence type="ECO:0000313" key="7">
    <source>
        <dbReference type="EMBL" id="CAH0473517.1"/>
    </source>
</evidence>
<dbReference type="InterPro" id="IPR001623">
    <property type="entry name" value="DnaJ_domain"/>
</dbReference>
<dbReference type="EMBL" id="CAKLCB010000104">
    <property type="protein sequence ID" value="CAH0515295.1"/>
    <property type="molecule type" value="Genomic_DNA"/>
</dbReference>
<dbReference type="Pfam" id="PF00226">
    <property type="entry name" value="DnaJ"/>
    <property type="match status" value="1"/>
</dbReference>
<dbReference type="AlphaFoldDB" id="A0AAU9KMY9"/>
<dbReference type="Proteomes" id="UP001158986">
    <property type="component" value="Unassembled WGS sequence"/>
</dbReference>
<evidence type="ECO:0000256" key="4">
    <source>
        <dbReference type="ARBA" id="ARBA00023004"/>
    </source>
</evidence>
<dbReference type="PRINTS" id="PR00625">
    <property type="entry name" value="JDOMAIN"/>
</dbReference>
<name>A0AAU9KMY9_9STRA</name>
<evidence type="ECO:0000313" key="10">
    <source>
        <dbReference type="Proteomes" id="UP001160483"/>
    </source>
</evidence>
<sequence>MSRSFYEVLGIATTCNADDVRHAYYQAARKYHPDKRVNGLNLEANDVVAENEEHFLSVQAAYETLRNAELRKQYDAKLRQDELVQKRKQEVVVVSDEVSLADMQRKMLQSEDDEMIYTQKCRCGDFYEITEDELQDGVDVVPCTGCSLHIRVLLQKARCAR</sequence>
<dbReference type="InterPro" id="IPR007872">
    <property type="entry name" value="DPH_MB_dom"/>
</dbReference>
<evidence type="ECO:0000256" key="2">
    <source>
        <dbReference type="ARBA" id="ARBA00022723"/>
    </source>
</evidence>
<feature type="domain" description="DPH-type MB" evidence="6">
    <location>
        <begin position="94"/>
        <end position="155"/>
    </location>
</feature>
<gene>
    <name evidence="8" type="ORF">PBS001_LOCUS2008</name>
    <name evidence="7" type="ORF">PBS003_LOCUS405</name>
</gene>
<evidence type="ECO:0000256" key="1">
    <source>
        <dbReference type="ARBA" id="ARBA00006169"/>
    </source>
</evidence>
<dbReference type="Proteomes" id="UP001160483">
    <property type="component" value="Unassembled WGS sequence"/>
</dbReference>
<dbReference type="CDD" id="cd06257">
    <property type="entry name" value="DnaJ"/>
    <property type="match status" value="1"/>
</dbReference>
<dbReference type="PANTHER" id="PTHR45255">
    <property type="entry name" value="DNAJ HOMOLOG SUBFAMILY C MEMBER 24"/>
    <property type="match status" value="1"/>
</dbReference>
<dbReference type="EMBL" id="CAKKTJ010000086">
    <property type="protein sequence ID" value="CAH0473517.1"/>
    <property type="molecule type" value="Genomic_DNA"/>
</dbReference>
<organism evidence="7 10">
    <name type="scientific">Peronospora belbahrii</name>
    <dbReference type="NCBI Taxonomy" id="622444"/>
    <lineage>
        <taxon>Eukaryota</taxon>
        <taxon>Sar</taxon>
        <taxon>Stramenopiles</taxon>
        <taxon>Oomycota</taxon>
        <taxon>Peronosporomycetes</taxon>
        <taxon>Peronosporales</taxon>
        <taxon>Peronosporaceae</taxon>
        <taxon>Peronospora</taxon>
    </lineage>
</organism>
<protein>
    <recommendedName>
        <fullName evidence="11">Diphthamide biosynthesis protein 4</fullName>
    </recommendedName>
</protein>
<keyword evidence="9" id="KW-1185">Reference proteome</keyword>
<reference evidence="7 9" key="1">
    <citation type="submission" date="2021-11" db="EMBL/GenBank/DDBJ databases">
        <authorList>
            <person name="Islam A."/>
            <person name="Islam S."/>
            <person name="Flora M.S."/>
            <person name="Rahman M."/>
            <person name="Ziaur R.M."/>
            <person name="Epstein J.H."/>
            <person name="Hassan M."/>
            <person name="Klassen M."/>
            <person name="Woodard K."/>
            <person name="Webb A."/>
            <person name="Webby R.J."/>
            <person name="El Zowalaty M.E."/>
        </authorList>
    </citation>
    <scope>NUCLEOTIDE SEQUENCE</scope>
    <source>
        <strain evidence="8">Pbs1</strain>
        <strain evidence="7">Pbs3</strain>
    </source>
</reference>
<keyword evidence="3" id="KW-0862">Zinc</keyword>
<keyword evidence="2" id="KW-0479">Metal-binding</keyword>
<dbReference type="Gene3D" id="3.10.660.10">
    <property type="entry name" value="DPH Zinc finger"/>
    <property type="match status" value="1"/>
</dbReference>
<feature type="domain" description="J" evidence="5">
    <location>
        <begin position="4"/>
        <end position="78"/>
    </location>
</feature>
<dbReference type="SUPFAM" id="SSF46565">
    <property type="entry name" value="Chaperone J-domain"/>
    <property type="match status" value="1"/>
</dbReference>
<dbReference type="PROSITE" id="PS50076">
    <property type="entry name" value="DNAJ_2"/>
    <property type="match status" value="1"/>
</dbReference>
<evidence type="ECO:0000313" key="8">
    <source>
        <dbReference type="EMBL" id="CAH0515295.1"/>
    </source>
</evidence>
<dbReference type="Pfam" id="PF05207">
    <property type="entry name" value="Zn_ribbon_CSL"/>
    <property type="match status" value="1"/>
</dbReference>
<proteinExistence type="inferred from homology"/>
<evidence type="ECO:0008006" key="11">
    <source>
        <dbReference type="Google" id="ProtNLM"/>
    </source>
</evidence>
<comment type="similarity">
    <text evidence="1">Belongs to the DPH4 family.</text>
</comment>
<dbReference type="GO" id="GO:0001671">
    <property type="term" value="F:ATPase activator activity"/>
    <property type="evidence" value="ECO:0007669"/>
    <property type="project" value="TreeGrafter"/>
</dbReference>
<keyword evidence="4" id="KW-0408">Iron</keyword>
<dbReference type="SMART" id="SM00271">
    <property type="entry name" value="DnaJ"/>
    <property type="match status" value="1"/>
</dbReference>
<dbReference type="InterPro" id="IPR036869">
    <property type="entry name" value="J_dom_sf"/>
</dbReference>
<evidence type="ECO:0000259" key="5">
    <source>
        <dbReference type="PROSITE" id="PS50076"/>
    </source>
</evidence>
<evidence type="ECO:0000259" key="6">
    <source>
        <dbReference type="PROSITE" id="PS51074"/>
    </source>
</evidence>
<evidence type="ECO:0000313" key="9">
    <source>
        <dbReference type="Proteomes" id="UP001158986"/>
    </source>
</evidence>
<comment type="caution">
    <text evidence="7">The sequence shown here is derived from an EMBL/GenBank/DDBJ whole genome shotgun (WGS) entry which is preliminary data.</text>
</comment>
<dbReference type="SUPFAM" id="SSF144217">
    <property type="entry name" value="CSL zinc finger"/>
    <property type="match status" value="1"/>
</dbReference>